<dbReference type="Proteomes" id="UP001152798">
    <property type="component" value="Chromosome 6"/>
</dbReference>
<dbReference type="OrthoDB" id="329666at2759"/>
<reference evidence="7" key="1">
    <citation type="submission" date="2022-01" db="EMBL/GenBank/DDBJ databases">
        <authorList>
            <person name="King R."/>
        </authorList>
    </citation>
    <scope>NUCLEOTIDE SEQUENCE</scope>
</reference>
<feature type="compositionally biased region" description="Polar residues" evidence="5">
    <location>
        <begin position="166"/>
        <end position="181"/>
    </location>
</feature>
<dbReference type="GO" id="GO:0003682">
    <property type="term" value="F:chromatin binding"/>
    <property type="evidence" value="ECO:0007669"/>
    <property type="project" value="TreeGrafter"/>
</dbReference>
<dbReference type="PANTHER" id="PTHR13489">
    <property type="entry name" value="MINI-CHROMOSOME MAINTENANCE COMPLEX-BINDING PROTEIN"/>
    <property type="match status" value="1"/>
</dbReference>
<comment type="similarity">
    <text evidence="2">Belongs to the MCMBP family.</text>
</comment>
<evidence type="ECO:0000259" key="6">
    <source>
        <dbReference type="Pfam" id="PF00650"/>
    </source>
</evidence>
<dbReference type="InterPro" id="IPR001251">
    <property type="entry name" value="CRAL-TRIO_dom"/>
</dbReference>
<dbReference type="EMBL" id="OV725082">
    <property type="protein sequence ID" value="CAH1405932.1"/>
    <property type="molecule type" value="Genomic_DNA"/>
</dbReference>
<dbReference type="Pfam" id="PF00650">
    <property type="entry name" value="CRAL_TRIO"/>
    <property type="match status" value="1"/>
</dbReference>
<dbReference type="Pfam" id="PF09739">
    <property type="entry name" value="MCM_bind"/>
    <property type="match status" value="1"/>
</dbReference>
<dbReference type="Gene3D" id="3.40.525.10">
    <property type="entry name" value="CRAL-TRIO lipid binding domain"/>
    <property type="match status" value="1"/>
</dbReference>
<dbReference type="GO" id="GO:0005634">
    <property type="term" value="C:nucleus"/>
    <property type="evidence" value="ECO:0007669"/>
    <property type="project" value="UniProtKB-SubCell"/>
</dbReference>
<accession>A0A9P0HQM9</accession>
<evidence type="ECO:0000256" key="3">
    <source>
        <dbReference type="ARBA" id="ARBA00015405"/>
    </source>
</evidence>
<gene>
    <name evidence="7" type="ORF">NEZAVI_LOCUS13989</name>
</gene>
<dbReference type="InterPro" id="IPR036865">
    <property type="entry name" value="CRAL-TRIO_dom_sf"/>
</dbReference>
<evidence type="ECO:0000313" key="8">
    <source>
        <dbReference type="Proteomes" id="UP001152798"/>
    </source>
</evidence>
<dbReference type="PANTHER" id="PTHR13489:SF0">
    <property type="entry name" value="MINI-CHROMOSOME MAINTENANCE COMPLEX-BINDING PROTEIN"/>
    <property type="match status" value="1"/>
</dbReference>
<organism evidence="7 8">
    <name type="scientific">Nezara viridula</name>
    <name type="common">Southern green stink bug</name>
    <name type="synonym">Cimex viridulus</name>
    <dbReference type="NCBI Taxonomy" id="85310"/>
    <lineage>
        <taxon>Eukaryota</taxon>
        <taxon>Metazoa</taxon>
        <taxon>Ecdysozoa</taxon>
        <taxon>Arthropoda</taxon>
        <taxon>Hexapoda</taxon>
        <taxon>Insecta</taxon>
        <taxon>Pterygota</taxon>
        <taxon>Neoptera</taxon>
        <taxon>Paraneoptera</taxon>
        <taxon>Hemiptera</taxon>
        <taxon>Heteroptera</taxon>
        <taxon>Panheteroptera</taxon>
        <taxon>Pentatomomorpha</taxon>
        <taxon>Pentatomoidea</taxon>
        <taxon>Pentatomidae</taxon>
        <taxon>Pentatominae</taxon>
        <taxon>Nezara</taxon>
    </lineage>
</organism>
<dbReference type="GO" id="GO:0006261">
    <property type="term" value="P:DNA-templated DNA replication"/>
    <property type="evidence" value="ECO:0007669"/>
    <property type="project" value="TreeGrafter"/>
</dbReference>
<evidence type="ECO:0000256" key="2">
    <source>
        <dbReference type="ARBA" id="ARBA00007925"/>
    </source>
</evidence>
<dbReference type="AlphaFoldDB" id="A0A9P0HQM9"/>
<feature type="region of interest" description="Disordered" evidence="5">
    <location>
        <begin position="143"/>
        <end position="181"/>
    </location>
</feature>
<name>A0A9P0HQM9_NEZVI</name>
<proteinExistence type="inferred from homology"/>
<comment type="subcellular location">
    <subcellularLocation>
        <location evidence="1">Nucleus</location>
    </subcellularLocation>
</comment>
<evidence type="ECO:0000256" key="5">
    <source>
        <dbReference type="SAM" id="MobiDB-lite"/>
    </source>
</evidence>
<keyword evidence="8" id="KW-1185">Reference proteome</keyword>
<evidence type="ECO:0000256" key="4">
    <source>
        <dbReference type="ARBA" id="ARBA00023242"/>
    </source>
</evidence>
<dbReference type="Gene3D" id="1.20.5.1200">
    <property type="entry name" value="Alpha-tocopherol transfer"/>
    <property type="match status" value="1"/>
</dbReference>
<feature type="domain" description="CRAL-TRIO" evidence="6">
    <location>
        <begin position="471"/>
        <end position="556"/>
    </location>
</feature>
<dbReference type="CDD" id="cd00170">
    <property type="entry name" value="SEC14"/>
    <property type="match status" value="1"/>
</dbReference>
<evidence type="ECO:0000313" key="7">
    <source>
        <dbReference type="EMBL" id="CAH1405932.1"/>
    </source>
</evidence>
<evidence type="ECO:0000256" key="1">
    <source>
        <dbReference type="ARBA" id="ARBA00004123"/>
    </source>
</evidence>
<sequence length="619" mass="69486">MFDINSFNVESINQNPIQGLMFIKDNWEKIPTLESNDGTLKDGHILKFKGMIQDMPNPVFYYSKYETNDKITGLSVIRNGKYMDTLECSENEILNLESDSCESGERRLYYMIPIPSLSHWAQRKSGDIKNNLESTDLLPITESNDLKRSSEAMEVDNSDAELSKRLCTSQPDKATTSSTQLDSKSNSAGCLAVMYDVPESSLKLNDVIEIVGFVYRDPLPNDEDEFDDSYRPPSPLTPRIHVISFRQIRNCNPLIGDISDDVSSSVMAEAETIRSDLHLVLSQLLLGDVLAADYLLCHLLAQMKNYKTGHLEQGILQLSDNTHLVVDETKLDEGKLEDAGVRNVNALMSLIKRQKLDYDFTYYNVGFCTDIPVLVLSQSPSILPYDAQVELTPDKHSSSNVEDNIASINKFLTGPLLDKIRIYLTVAANLTYKLPEEFQNIVQNDFVELRQKDSTFSVDDLHELLVIASVFLPLLKRDNDGRLVILIRTAAHNPSIHKQNDVFKVGMMALDLALMAEDTSVYGVAAIFDMKGVTLGHAKALTVQMIKKAVTSWQVHIHGSNYESLHSTVPKEILPEEYGGTDGKLQSLIDYWNQKISDSKLWLMETEKNLANTDASIPL</sequence>
<protein>
    <recommendedName>
        <fullName evidence="3">Mini-chromosome maintenance complex-binding protein</fullName>
    </recommendedName>
</protein>
<dbReference type="SUPFAM" id="SSF52087">
    <property type="entry name" value="CRAL/TRIO domain"/>
    <property type="match status" value="1"/>
</dbReference>
<keyword evidence="4" id="KW-0539">Nucleus</keyword>
<dbReference type="InterPro" id="IPR019140">
    <property type="entry name" value="MCM_complex-bd"/>
</dbReference>